<gene>
    <name evidence="3" type="ORF">CCHR01_01676</name>
</gene>
<keyword evidence="2" id="KW-0539">Nucleus</keyword>
<evidence type="ECO:0000313" key="4">
    <source>
        <dbReference type="Proteomes" id="UP001243330"/>
    </source>
</evidence>
<evidence type="ECO:0000313" key="3">
    <source>
        <dbReference type="EMBL" id="KAK1855662.1"/>
    </source>
</evidence>
<evidence type="ECO:0000256" key="1">
    <source>
        <dbReference type="ARBA" id="ARBA00004123"/>
    </source>
</evidence>
<keyword evidence="4" id="KW-1185">Reference proteome</keyword>
<dbReference type="InterPro" id="IPR021858">
    <property type="entry name" value="Fun_TF"/>
</dbReference>
<dbReference type="GO" id="GO:0005634">
    <property type="term" value="C:nucleus"/>
    <property type="evidence" value="ECO:0007669"/>
    <property type="project" value="UniProtKB-SubCell"/>
</dbReference>
<comment type="subcellular location">
    <subcellularLocation>
        <location evidence="1">Nucleus</location>
    </subcellularLocation>
</comment>
<dbReference type="PANTHER" id="PTHR37534:SF15">
    <property type="entry name" value="ZN(II)2CYS6 TRANSCRIPTION FACTOR (EUROFUNG)"/>
    <property type="match status" value="1"/>
</dbReference>
<sequence length="230" mass="26240">MHPLIEIYNYLACMASITSDNAPEIFGRCLTKSGTHPEATNEHIIHPLFGISVDLYETLTQINKLASRQVHGNPTDFQLEAREIELRLQSWQPPPVEDSRQLTEARAVGFALQWAIIMRLLQVTKRMHNGDAQMRKGSDNILSALSLVRPGSEMEARMLFPLFMAGVCSMTKASRLTVEYRLNAMETTIGFGNIFVAHRLLDEVWRLSNQHECVNWEELKERKYPGLVLF</sequence>
<dbReference type="AlphaFoldDB" id="A0AAD9EQ51"/>
<dbReference type="PANTHER" id="PTHR37534">
    <property type="entry name" value="TRANSCRIPTIONAL ACTIVATOR PROTEIN UGA3"/>
    <property type="match status" value="1"/>
</dbReference>
<organism evidence="3 4">
    <name type="scientific">Colletotrichum chrysophilum</name>
    <dbReference type="NCBI Taxonomy" id="1836956"/>
    <lineage>
        <taxon>Eukaryota</taxon>
        <taxon>Fungi</taxon>
        <taxon>Dikarya</taxon>
        <taxon>Ascomycota</taxon>
        <taxon>Pezizomycotina</taxon>
        <taxon>Sordariomycetes</taxon>
        <taxon>Hypocreomycetidae</taxon>
        <taxon>Glomerellales</taxon>
        <taxon>Glomerellaceae</taxon>
        <taxon>Colletotrichum</taxon>
        <taxon>Colletotrichum gloeosporioides species complex</taxon>
    </lineage>
</organism>
<evidence type="ECO:0008006" key="5">
    <source>
        <dbReference type="Google" id="ProtNLM"/>
    </source>
</evidence>
<dbReference type="GO" id="GO:0045944">
    <property type="term" value="P:positive regulation of transcription by RNA polymerase II"/>
    <property type="evidence" value="ECO:0007669"/>
    <property type="project" value="TreeGrafter"/>
</dbReference>
<reference evidence="3" key="1">
    <citation type="submission" date="2023-01" db="EMBL/GenBank/DDBJ databases">
        <title>Colletotrichum chrysophilum M932 genome sequence.</title>
        <authorList>
            <person name="Baroncelli R."/>
        </authorList>
    </citation>
    <scope>NUCLEOTIDE SEQUENCE</scope>
    <source>
        <strain evidence="3">M932</strain>
    </source>
</reference>
<evidence type="ECO:0000256" key="2">
    <source>
        <dbReference type="ARBA" id="ARBA00023242"/>
    </source>
</evidence>
<name>A0AAD9EQ51_9PEZI</name>
<dbReference type="Pfam" id="PF11951">
    <property type="entry name" value="Fungal_trans_2"/>
    <property type="match status" value="1"/>
</dbReference>
<dbReference type="Proteomes" id="UP001243330">
    <property type="component" value="Unassembled WGS sequence"/>
</dbReference>
<dbReference type="EMBL" id="JAQOWY010000018">
    <property type="protein sequence ID" value="KAK1855662.1"/>
    <property type="molecule type" value="Genomic_DNA"/>
</dbReference>
<protein>
    <recommendedName>
        <fullName evidence="5">C6 zinc finger protein</fullName>
    </recommendedName>
</protein>
<proteinExistence type="predicted"/>
<accession>A0AAD9EQ51</accession>
<comment type="caution">
    <text evidence="3">The sequence shown here is derived from an EMBL/GenBank/DDBJ whole genome shotgun (WGS) entry which is preliminary data.</text>
</comment>
<dbReference type="GO" id="GO:0003700">
    <property type="term" value="F:DNA-binding transcription factor activity"/>
    <property type="evidence" value="ECO:0007669"/>
    <property type="project" value="TreeGrafter"/>
</dbReference>
<dbReference type="GO" id="GO:0000976">
    <property type="term" value="F:transcription cis-regulatory region binding"/>
    <property type="evidence" value="ECO:0007669"/>
    <property type="project" value="TreeGrafter"/>
</dbReference>